<dbReference type="RefSeq" id="WP_019959259.1">
    <property type="nucleotide sequence ID" value="NZ_CP091512.1"/>
</dbReference>
<protein>
    <recommendedName>
        <fullName evidence="1">Protein Smg homolog</fullName>
    </recommendedName>
</protein>
<dbReference type="Pfam" id="PF04361">
    <property type="entry name" value="DUF494"/>
    <property type="match status" value="1"/>
</dbReference>
<sequence>MFDVIAFLIENFQDWETCPKQDALGTLLAEAGFDGEEIRDALECLEHLTNSLSMDQAILDDCQYIRVFNQYELDVLPEEVIHLLSFLQAESGINSTQRELIIHMLTQLPDEDITVDHTKLLALMVLWLHQSELPILIGDELLVALHGHTMMQ</sequence>
<dbReference type="InterPro" id="IPR007456">
    <property type="entry name" value="Smg"/>
</dbReference>
<reference evidence="2" key="1">
    <citation type="submission" date="2021-12" db="EMBL/GenBank/DDBJ databases">
        <authorList>
            <person name="Veyrier F.J."/>
        </authorList>
    </citation>
    <scope>NUCLEOTIDE SEQUENCE</scope>
    <source>
        <strain evidence="2">SAG 1488-6</strain>
    </source>
</reference>
<gene>
    <name evidence="1" type="primary">smg</name>
    <name evidence="2" type="ORF">LVJ81_11775</name>
</gene>
<dbReference type="HAMAP" id="MF_00598">
    <property type="entry name" value="Smg"/>
    <property type="match status" value="1"/>
</dbReference>
<evidence type="ECO:0000313" key="2">
    <source>
        <dbReference type="EMBL" id="UOO92274.1"/>
    </source>
</evidence>
<keyword evidence="3" id="KW-1185">Reference proteome</keyword>
<dbReference type="EMBL" id="CP091512">
    <property type="protein sequence ID" value="UOO92274.1"/>
    <property type="molecule type" value="Genomic_DNA"/>
</dbReference>
<dbReference type="PANTHER" id="PTHR38692:SF1">
    <property type="entry name" value="PROTEIN SMG"/>
    <property type="match status" value="1"/>
</dbReference>
<evidence type="ECO:0000313" key="3">
    <source>
        <dbReference type="Proteomes" id="UP000832034"/>
    </source>
</evidence>
<evidence type="ECO:0000256" key="1">
    <source>
        <dbReference type="HAMAP-Rule" id="MF_00598"/>
    </source>
</evidence>
<organism evidence="2 3">
    <name type="scientific">Vitreoscilla stercoraria</name>
    <dbReference type="NCBI Taxonomy" id="61"/>
    <lineage>
        <taxon>Bacteria</taxon>
        <taxon>Pseudomonadati</taxon>
        <taxon>Pseudomonadota</taxon>
        <taxon>Betaproteobacteria</taxon>
        <taxon>Neisseriales</taxon>
        <taxon>Neisseriaceae</taxon>
        <taxon>Vitreoscilla</taxon>
    </lineage>
</organism>
<comment type="similarity">
    <text evidence="1">Belongs to the Smg family.</text>
</comment>
<dbReference type="PANTHER" id="PTHR38692">
    <property type="entry name" value="PROTEIN SMG"/>
    <property type="match status" value="1"/>
</dbReference>
<name>A0ABY4E945_VITST</name>
<dbReference type="Proteomes" id="UP000832034">
    <property type="component" value="Chromosome"/>
</dbReference>
<reference evidence="2" key="2">
    <citation type="journal article" date="2022" name="Res Sq">
        <title>Evolution of multicellular longitudinally dividing oral cavity symbionts (Neisseriaceae).</title>
        <authorList>
            <person name="Nyongesa S."/>
            <person name="Weber P."/>
            <person name="Bernet E."/>
            <person name="Pullido F."/>
            <person name="Nieckarz M."/>
            <person name="Delaby M."/>
            <person name="Nieves C."/>
            <person name="Viehboeck T."/>
            <person name="Krause N."/>
            <person name="Rivera-Millot A."/>
            <person name="Nakamura A."/>
            <person name="Vischer N."/>
            <person name="VanNieuwenhze M."/>
            <person name="Brun Y."/>
            <person name="Cava F."/>
            <person name="Bulgheresi S."/>
            <person name="Veyrier F."/>
        </authorList>
    </citation>
    <scope>NUCLEOTIDE SEQUENCE</scope>
    <source>
        <strain evidence="2">SAG 1488-6</strain>
    </source>
</reference>
<proteinExistence type="inferred from homology"/>
<accession>A0ABY4E945</accession>